<dbReference type="Gene3D" id="3.40.50.150">
    <property type="entry name" value="Vaccinia Virus protein VP39"/>
    <property type="match status" value="1"/>
</dbReference>
<dbReference type="CDD" id="cd02440">
    <property type="entry name" value="AdoMet_MTases"/>
    <property type="match status" value="1"/>
</dbReference>
<comment type="caution">
    <text evidence="2">The sequence shown here is derived from an EMBL/GenBank/DDBJ whole genome shotgun (WGS) entry which is preliminary data.</text>
</comment>
<dbReference type="Pfam" id="PF13489">
    <property type="entry name" value="Methyltransf_23"/>
    <property type="match status" value="1"/>
</dbReference>
<evidence type="ECO:0000313" key="2">
    <source>
        <dbReference type="EMBL" id="PNE40727.1"/>
    </source>
</evidence>
<dbReference type="SUPFAM" id="SSF53335">
    <property type="entry name" value="S-adenosyl-L-methionine-dependent methyltransferases"/>
    <property type="match status" value="1"/>
</dbReference>
<sequence length="238" mass="25296">MSTDEQAPEPGAGPRARPEDPYARALAKGRGPLYMRCTDGGILLSEVDRWCAAPDPADLSVLRRCRGAVLDIGCGPGRLVSALRARGHVVLGIDISDAAVARTEHTGGIALCRSVFDRLPGEGLWNTALLMDGNIGIGGDPRALLARIGSVVAPDGTLLVEAAPQDVDERLNVRFDDGRGHLGSPFPWARVGLAALRREAAVTGWRTGDHWTLDDRHFLALRHRRGAGSDRGPAPAGR</sequence>
<dbReference type="InterPro" id="IPR029063">
    <property type="entry name" value="SAM-dependent_MTases_sf"/>
</dbReference>
<reference evidence="3" key="1">
    <citation type="submission" date="2015-09" db="EMBL/GenBank/DDBJ databases">
        <authorList>
            <person name="Graham D.E."/>
            <person name="Mahan K.M."/>
            <person name="Klingeman D.M."/>
            <person name="Fida T."/>
            <person name="Giannone R.J."/>
            <person name="Hettich R.L."/>
            <person name="Parry R.J."/>
            <person name="Spain J.C."/>
        </authorList>
    </citation>
    <scope>NUCLEOTIDE SEQUENCE [LARGE SCALE GENOMIC DNA]</scope>
    <source>
        <strain evidence="3">JCM 4701</strain>
    </source>
</reference>
<protein>
    <submittedName>
        <fullName evidence="2">Methyltransferase type 12</fullName>
    </submittedName>
</protein>
<keyword evidence="3" id="KW-1185">Reference proteome</keyword>
<dbReference type="Proteomes" id="UP000236047">
    <property type="component" value="Unassembled WGS sequence"/>
</dbReference>
<dbReference type="GO" id="GO:0032259">
    <property type="term" value="P:methylation"/>
    <property type="evidence" value="ECO:0007669"/>
    <property type="project" value="UniProtKB-KW"/>
</dbReference>
<name>A0A2N8PI89_STRNR</name>
<proteinExistence type="predicted"/>
<dbReference type="GO" id="GO:0008168">
    <property type="term" value="F:methyltransferase activity"/>
    <property type="evidence" value="ECO:0007669"/>
    <property type="project" value="UniProtKB-KW"/>
</dbReference>
<evidence type="ECO:0000256" key="1">
    <source>
        <dbReference type="SAM" id="MobiDB-lite"/>
    </source>
</evidence>
<dbReference type="EMBL" id="LJSN01000002">
    <property type="protein sequence ID" value="PNE40727.1"/>
    <property type="molecule type" value="Genomic_DNA"/>
</dbReference>
<evidence type="ECO:0000313" key="3">
    <source>
        <dbReference type="Proteomes" id="UP000236047"/>
    </source>
</evidence>
<keyword evidence="2" id="KW-0489">Methyltransferase</keyword>
<feature type="region of interest" description="Disordered" evidence="1">
    <location>
        <begin position="1"/>
        <end position="20"/>
    </location>
</feature>
<dbReference type="AlphaFoldDB" id="A0A2N8PI89"/>
<keyword evidence="2" id="KW-0808">Transferase</keyword>
<dbReference type="RefSeq" id="WP_102923258.1">
    <property type="nucleotide sequence ID" value="NZ_LJSN01000002.1"/>
</dbReference>
<gene>
    <name evidence="2" type="ORF">AOB60_07790</name>
</gene>
<accession>A0A2N8PI89</accession>
<organism evidence="2 3">
    <name type="scientific">Streptomyces noursei</name>
    <name type="common">Streptomyces albulus</name>
    <dbReference type="NCBI Taxonomy" id="1971"/>
    <lineage>
        <taxon>Bacteria</taxon>
        <taxon>Bacillati</taxon>
        <taxon>Actinomycetota</taxon>
        <taxon>Actinomycetes</taxon>
        <taxon>Kitasatosporales</taxon>
        <taxon>Streptomycetaceae</taxon>
        <taxon>Streptomyces</taxon>
    </lineage>
</organism>